<dbReference type="RefSeq" id="WP_159806372.1">
    <property type="nucleotide sequence ID" value="NZ_BLJE01000002.1"/>
</dbReference>
<dbReference type="CDD" id="cd07812">
    <property type="entry name" value="SRPBCC"/>
    <property type="match status" value="1"/>
</dbReference>
<evidence type="ECO:0008006" key="3">
    <source>
        <dbReference type="Google" id="ProtNLM"/>
    </source>
</evidence>
<evidence type="ECO:0000313" key="1">
    <source>
        <dbReference type="EMBL" id="GFE64874.1"/>
    </source>
</evidence>
<proteinExistence type="predicted"/>
<dbReference type="OrthoDB" id="7860307at2"/>
<dbReference type="AlphaFoldDB" id="A0A6N6JFG0"/>
<comment type="caution">
    <text evidence="1">The sequence shown here is derived from an EMBL/GenBank/DDBJ whole genome shotgun (WGS) entry which is preliminary data.</text>
</comment>
<evidence type="ECO:0000313" key="2">
    <source>
        <dbReference type="Proteomes" id="UP000436822"/>
    </source>
</evidence>
<dbReference type="EMBL" id="BLJE01000002">
    <property type="protein sequence ID" value="GFE64874.1"/>
    <property type="molecule type" value="Genomic_DNA"/>
</dbReference>
<dbReference type="Pfam" id="PF10604">
    <property type="entry name" value="Polyketide_cyc2"/>
    <property type="match status" value="1"/>
</dbReference>
<dbReference type="InterPro" id="IPR023393">
    <property type="entry name" value="START-like_dom_sf"/>
</dbReference>
<dbReference type="SUPFAM" id="SSF55961">
    <property type="entry name" value="Bet v1-like"/>
    <property type="match status" value="1"/>
</dbReference>
<keyword evidence="2" id="KW-1185">Reference proteome</keyword>
<accession>A0A6N6JFG0</accession>
<organism evidence="1 2">
    <name type="scientific">Litoreibacter roseus</name>
    <dbReference type="NCBI Taxonomy" id="2601869"/>
    <lineage>
        <taxon>Bacteria</taxon>
        <taxon>Pseudomonadati</taxon>
        <taxon>Pseudomonadota</taxon>
        <taxon>Alphaproteobacteria</taxon>
        <taxon>Rhodobacterales</taxon>
        <taxon>Roseobacteraceae</taxon>
        <taxon>Litoreibacter</taxon>
    </lineage>
</organism>
<protein>
    <recommendedName>
        <fullName evidence="3">Polyketide cyclase / dehydrase and lipid transport</fullName>
    </recommendedName>
</protein>
<name>A0A6N6JFG0_9RHOB</name>
<reference evidence="1 2" key="1">
    <citation type="submission" date="2019-12" db="EMBL/GenBank/DDBJ databases">
        <title>Litoreibacter badius sp. nov., a novel bacteriochlorophyll a-containing bacterium in the genus Litoreibacter.</title>
        <authorList>
            <person name="Kanamuro M."/>
            <person name="Takabe Y."/>
            <person name="Mori K."/>
            <person name="Takaichi S."/>
            <person name="Hanada S."/>
        </authorList>
    </citation>
    <scope>NUCLEOTIDE SEQUENCE [LARGE SCALE GENOMIC DNA]</scope>
    <source>
        <strain evidence="1 2">K6</strain>
    </source>
</reference>
<gene>
    <name evidence="1" type="ORF">KIN_19480</name>
</gene>
<sequence length="162" mass="18593">MRFSTKEDLEIPIEQTFEMLSDFENYERAAIKNGADVVRVDQATAKGVGMSWRATAPVRGRMRSFAVTLTEYEKPSVMRFDAESGGMIINFVIDLVPLSRNRTRVRMELDIRPRTLSARLLMQSVRLARNTLNRRYKRRIANFGEDLEDRYAAALRRGSSGV</sequence>
<dbReference type="Gene3D" id="3.30.530.20">
    <property type="match status" value="1"/>
</dbReference>
<dbReference type="InterPro" id="IPR019587">
    <property type="entry name" value="Polyketide_cyclase/dehydratase"/>
</dbReference>
<dbReference type="Proteomes" id="UP000436822">
    <property type="component" value="Unassembled WGS sequence"/>
</dbReference>